<sequence>NCCIMSYFEDLKVWQKSVDLAVKVYKITKEEPFNRDFGLKDQVRRSAVSISSNIAEGDQLGSDKSAIRHFNIAKGSTAELFTQSIIAKKVGYLKPEDYQYLISETKEILAMLTNLIKHRKTTG</sequence>
<dbReference type="Gene3D" id="1.20.1440.60">
    <property type="entry name" value="23S rRNA-intervening sequence"/>
    <property type="match status" value="1"/>
</dbReference>
<dbReference type="CDD" id="cd16377">
    <property type="entry name" value="23S_rRNA_IVP_like"/>
    <property type="match status" value="1"/>
</dbReference>
<dbReference type="Pfam" id="PF05635">
    <property type="entry name" value="23S_rRNA_IVP"/>
    <property type="match status" value="1"/>
</dbReference>
<dbReference type="InterPro" id="IPR036583">
    <property type="entry name" value="23S_rRNA_IVS_sf"/>
</dbReference>
<name>X0ZIS3_9ZZZZ</name>
<proteinExistence type="predicted"/>
<reference evidence="1" key="1">
    <citation type="journal article" date="2014" name="Front. Microbiol.">
        <title>High frequency of phylogenetically diverse reductive dehalogenase-homologous genes in deep subseafloor sedimentary metagenomes.</title>
        <authorList>
            <person name="Kawai M."/>
            <person name="Futagami T."/>
            <person name="Toyoda A."/>
            <person name="Takaki Y."/>
            <person name="Nishi S."/>
            <person name="Hori S."/>
            <person name="Arai W."/>
            <person name="Tsubouchi T."/>
            <person name="Morono Y."/>
            <person name="Uchiyama I."/>
            <person name="Ito T."/>
            <person name="Fujiyama A."/>
            <person name="Inagaki F."/>
            <person name="Takami H."/>
        </authorList>
    </citation>
    <scope>NUCLEOTIDE SEQUENCE</scope>
    <source>
        <strain evidence="1">Expedition CK06-06</strain>
    </source>
</reference>
<dbReference type="EMBL" id="BART01002886">
    <property type="protein sequence ID" value="GAG69525.1"/>
    <property type="molecule type" value="Genomic_DNA"/>
</dbReference>
<comment type="caution">
    <text evidence="1">The sequence shown here is derived from an EMBL/GenBank/DDBJ whole genome shotgun (WGS) entry which is preliminary data.</text>
</comment>
<dbReference type="PANTHER" id="PTHR38471">
    <property type="entry name" value="FOUR HELIX BUNDLE PROTEIN"/>
    <property type="match status" value="1"/>
</dbReference>
<evidence type="ECO:0008006" key="2">
    <source>
        <dbReference type="Google" id="ProtNLM"/>
    </source>
</evidence>
<dbReference type="NCBIfam" id="TIGR02436">
    <property type="entry name" value="four helix bundle protein"/>
    <property type="match status" value="1"/>
</dbReference>
<dbReference type="PANTHER" id="PTHR38471:SF2">
    <property type="entry name" value="FOUR HELIX BUNDLE PROTEIN"/>
    <property type="match status" value="1"/>
</dbReference>
<accession>X0ZIS3</accession>
<gene>
    <name evidence="1" type="ORF">S01H4_08415</name>
</gene>
<evidence type="ECO:0000313" key="1">
    <source>
        <dbReference type="EMBL" id="GAG69525.1"/>
    </source>
</evidence>
<organism evidence="1">
    <name type="scientific">marine sediment metagenome</name>
    <dbReference type="NCBI Taxonomy" id="412755"/>
    <lineage>
        <taxon>unclassified sequences</taxon>
        <taxon>metagenomes</taxon>
        <taxon>ecological metagenomes</taxon>
    </lineage>
</organism>
<dbReference type="SUPFAM" id="SSF158446">
    <property type="entry name" value="IVS-encoded protein-like"/>
    <property type="match status" value="1"/>
</dbReference>
<dbReference type="NCBIfam" id="NF008912">
    <property type="entry name" value="PRK12275.1-6"/>
    <property type="match status" value="1"/>
</dbReference>
<dbReference type="AlphaFoldDB" id="X0ZIS3"/>
<protein>
    <recommendedName>
        <fullName evidence="2">Four helix bundle protein</fullName>
    </recommendedName>
</protein>
<dbReference type="InterPro" id="IPR012657">
    <property type="entry name" value="23S_rRNA-intervening_sequence"/>
</dbReference>
<feature type="non-terminal residue" evidence="1">
    <location>
        <position position="1"/>
    </location>
</feature>